<comment type="caution">
    <text evidence="2">The sequence shown here is derived from an EMBL/GenBank/DDBJ whole genome shotgun (WGS) entry which is preliminary data.</text>
</comment>
<dbReference type="EMBL" id="JACGLS010000001">
    <property type="protein sequence ID" value="MBA6155861.1"/>
    <property type="molecule type" value="Genomic_DNA"/>
</dbReference>
<gene>
    <name evidence="2" type="ORF">H3Z83_04895</name>
</gene>
<dbReference type="Gene3D" id="2.40.160.20">
    <property type="match status" value="1"/>
</dbReference>
<evidence type="ECO:0000313" key="2">
    <source>
        <dbReference type="EMBL" id="MBA6155861.1"/>
    </source>
</evidence>
<accession>A0A839AQ91</accession>
<reference evidence="2 3" key="1">
    <citation type="submission" date="2020-07" db="EMBL/GenBank/DDBJ databases">
        <title>Bacterium isolated from marine sediment.</title>
        <authorList>
            <person name="Shang D."/>
            <person name="Du Z.-J."/>
        </authorList>
    </citation>
    <scope>NUCLEOTIDE SEQUENCE [LARGE SCALE GENOMIC DNA]</scope>
    <source>
        <strain evidence="2 3">S7007</strain>
    </source>
</reference>
<dbReference type="RefSeq" id="WP_182124339.1">
    <property type="nucleotide sequence ID" value="NZ_JACGLS010000001.1"/>
</dbReference>
<proteinExistence type="predicted"/>
<organism evidence="2 3">
    <name type="scientific">Tenacibaculum pelagium</name>
    <dbReference type="NCBI Taxonomy" id="2759527"/>
    <lineage>
        <taxon>Bacteria</taxon>
        <taxon>Pseudomonadati</taxon>
        <taxon>Bacteroidota</taxon>
        <taxon>Flavobacteriia</taxon>
        <taxon>Flavobacteriales</taxon>
        <taxon>Flavobacteriaceae</taxon>
        <taxon>Tenacibaculum</taxon>
    </lineage>
</organism>
<feature type="domain" description="DUF6089" evidence="1">
    <location>
        <begin position="4"/>
        <end position="221"/>
    </location>
</feature>
<dbReference type="InterPro" id="IPR045743">
    <property type="entry name" value="DUF6089"/>
</dbReference>
<dbReference type="InterPro" id="IPR011250">
    <property type="entry name" value="OMP/PagP_B-barrel"/>
</dbReference>
<evidence type="ECO:0000313" key="3">
    <source>
        <dbReference type="Proteomes" id="UP000563906"/>
    </source>
</evidence>
<sequence length="226" mass="25502">MMRKLFLSILFAITAITIQSQTHEIGFFAGGSNYVGDIGRTNYVYPNELAGGLIYKYNLNPRIALRGTYTYIPVSANDLDAENLFRNNRRFKFKNNIHEFALGVEVNFFDYNISNYKTTFTPYILAEVATFNYASPSEVIGNTIRLKNKFSYSLPVGIGIKGRLDDHLAIAFESAVRFTLVDDIDFTTNKVNVYDFGGNGNDWYVFTGVSIVYSFGRPPCFKGLAE</sequence>
<keyword evidence="3" id="KW-1185">Reference proteome</keyword>
<dbReference type="Proteomes" id="UP000563906">
    <property type="component" value="Unassembled WGS sequence"/>
</dbReference>
<evidence type="ECO:0000259" key="1">
    <source>
        <dbReference type="Pfam" id="PF19573"/>
    </source>
</evidence>
<dbReference type="Pfam" id="PF19573">
    <property type="entry name" value="DUF6089"/>
    <property type="match status" value="1"/>
</dbReference>
<protein>
    <recommendedName>
        <fullName evidence="1">DUF6089 domain-containing protein</fullName>
    </recommendedName>
</protein>
<name>A0A839AQ91_9FLAO</name>
<dbReference type="SUPFAM" id="SSF56925">
    <property type="entry name" value="OMPA-like"/>
    <property type="match status" value="1"/>
</dbReference>
<dbReference type="AlphaFoldDB" id="A0A839AQ91"/>